<comment type="caution">
    <text evidence="3">The sequence shown here is derived from an EMBL/GenBank/DDBJ whole genome shotgun (WGS) entry which is preliminary data.</text>
</comment>
<evidence type="ECO:0000313" key="3">
    <source>
        <dbReference type="EMBL" id="PIS31287.1"/>
    </source>
</evidence>
<evidence type="ECO:0000313" key="4">
    <source>
        <dbReference type="Proteomes" id="UP000231343"/>
    </source>
</evidence>
<dbReference type="InterPro" id="IPR036465">
    <property type="entry name" value="vWFA_dom_sf"/>
</dbReference>
<protein>
    <recommendedName>
        <fullName evidence="2">VWFA domain-containing protein</fullName>
    </recommendedName>
</protein>
<dbReference type="PROSITE" id="PS50234">
    <property type="entry name" value="VWFA"/>
    <property type="match status" value="1"/>
</dbReference>
<feature type="signal peptide" evidence="1">
    <location>
        <begin position="1"/>
        <end position="19"/>
    </location>
</feature>
<accession>A0A2H0Y168</accession>
<evidence type="ECO:0000256" key="1">
    <source>
        <dbReference type="SAM" id="SignalP"/>
    </source>
</evidence>
<evidence type="ECO:0000259" key="2">
    <source>
        <dbReference type="PROSITE" id="PS50234"/>
    </source>
</evidence>
<dbReference type="AlphaFoldDB" id="A0A2H0Y168"/>
<dbReference type="PROSITE" id="PS51257">
    <property type="entry name" value="PROKAR_LIPOPROTEIN"/>
    <property type="match status" value="1"/>
</dbReference>
<sequence length="269" mass="28350">MKKLLSICLIGLMACFVVAALVVGCGTVTSSGGSTLTDPGRITSPEVTVSLNPSYASGAVTLNLSSIIVSDEAIDLTEGMFKVFAGTNPGALTSWDSITFTFIDTTSEHTPVDVAFILDNTGSMASRINTVKNSISVFAATLEAADLDVRFAGCAFGDYSTEKATMGAYSKEFAAIDFDTTTATSTASSVITTSVTTSGALAEWLDSFSLYSGHDGAENPLDSVMYAYNNFAWRAGAQKVFIVVTDIYCHQTNWTGDSTCDYVNYPNGI</sequence>
<keyword evidence="1" id="KW-0732">Signal</keyword>
<dbReference type="Proteomes" id="UP000231343">
    <property type="component" value="Unassembled WGS sequence"/>
</dbReference>
<feature type="domain" description="VWFA" evidence="2">
    <location>
        <begin position="113"/>
        <end position="246"/>
    </location>
</feature>
<feature type="chain" id="PRO_5013688615" description="VWFA domain-containing protein" evidence="1">
    <location>
        <begin position="20"/>
        <end position="269"/>
    </location>
</feature>
<organism evidence="3 4">
    <name type="scientific">Candidatus Saganbacteria bacterium CG08_land_8_20_14_0_20_45_16</name>
    <dbReference type="NCBI Taxonomy" id="2014293"/>
    <lineage>
        <taxon>Bacteria</taxon>
        <taxon>Bacillati</taxon>
        <taxon>Saganbacteria</taxon>
    </lineage>
</organism>
<proteinExistence type="predicted"/>
<gene>
    <name evidence="3" type="ORF">COT42_01460</name>
</gene>
<reference evidence="3 4" key="1">
    <citation type="submission" date="2017-09" db="EMBL/GenBank/DDBJ databases">
        <title>Depth-based differentiation of microbial function through sediment-hosted aquifers and enrichment of novel symbionts in the deep terrestrial subsurface.</title>
        <authorList>
            <person name="Probst A.J."/>
            <person name="Ladd B."/>
            <person name="Jarett J.K."/>
            <person name="Geller-Mcgrath D.E."/>
            <person name="Sieber C.M."/>
            <person name="Emerson J.B."/>
            <person name="Anantharaman K."/>
            <person name="Thomas B.C."/>
            <person name="Malmstrom R."/>
            <person name="Stieglmeier M."/>
            <person name="Klingl A."/>
            <person name="Woyke T."/>
            <person name="Ryan C.M."/>
            <person name="Banfield J.F."/>
        </authorList>
    </citation>
    <scope>NUCLEOTIDE SEQUENCE [LARGE SCALE GENOMIC DNA]</scope>
    <source>
        <strain evidence="3">CG08_land_8_20_14_0_20_45_16</strain>
    </source>
</reference>
<name>A0A2H0Y168_UNCSA</name>
<dbReference type="Gene3D" id="3.40.50.410">
    <property type="entry name" value="von Willebrand factor, type A domain"/>
    <property type="match status" value="1"/>
</dbReference>
<dbReference type="InterPro" id="IPR002035">
    <property type="entry name" value="VWF_A"/>
</dbReference>
<dbReference type="SUPFAM" id="SSF53300">
    <property type="entry name" value="vWA-like"/>
    <property type="match status" value="1"/>
</dbReference>
<dbReference type="EMBL" id="PEYM01000027">
    <property type="protein sequence ID" value="PIS31287.1"/>
    <property type="molecule type" value="Genomic_DNA"/>
</dbReference>